<keyword evidence="2" id="KW-1185">Reference proteome</keyword>
<proteinExistence type="predicted"/>
<reference evidence="1 2" key="1">
    <citation type="submission" date="2020-08" db="EMBL/GenBank/DDBJ databases">
        <title>Whole genome shotgun sequence of Actinoplanes ianthinogenes NBRC 13996.</title>
        <authorList>
            <person name="Komaki H."/>
            <person name="Tamura T."/>
        </authorList>
    </citation>
    <scope>NUCLEOTIDE SEQUENCE [LARGE SCALE GENOMIC DNA]</scope>
    <source>
        <strain evidence="1 2">NBRC 13996</strain>
    </source>
</reference>
<name>A0ABM7LXX2_9ACTN</name>
<dbReference type="EMBL" id="AP023356">
    <property type="protein sequence ID" value="BCJ44185.1"/>
    <property type="molecule type" value="Genomic_DNA"/>
</dbReference>
<evidence type="ECO:0000313" key="1">
    <source>
        <dbReference type="EMBL" id="BCJ44185.1"/>
    </source>
</evidence>
<dbReference type="Proteomes" id="UP000676967">
    <property type="component" value="Chromosome"/>
</dbReference>
<protein>
    <submittedName>
        <fullName evidence="1">Uncharacterized protein</fullName>
    </submittedName>
</protein>
<gene>
    <name evidence="1" type="ORF">Aiant_48420</name>
</gene>
<accession>A0ABM7LXX2</accession>
<organism evidence="1 2">
    <name type="scientific">Actinoplanes ianthinogenes</name>
    <dbReference type="NCBI Taxonomy" id="122358"/>
    <lineage>
        <taxon>Bacteria</taxon>
        <taxon>Bacillati</taxon>
        <taxon>Actinomycetota</taxon>
        <taxon>Actinomycetes</taxon>
        <taxon>Micromonosporales</taxon>
        <taxon>Micromonosporaceae</taxon>
        <taxon>Actinoplanes</taxon>
    </lineage>
</organism>
<sequence length="100" mass="10512">MIRPLDLTATQFAGLASGYGGAAAVRALAHAQLSKHLLLIKFVVATWTGNPEARDRAVDVLTRAQAAAAALTGIDADLIGQPIDGGLRDVHAGWQERLRT</sequence>
<dbReference type="RefSeq" id="WP_189329104.1">
    <property type="nucleotide sequence ID" value="NZ_AP023356.1"/>
</dbReference>
<evidence type="ECO:0000313" key="2">
    <source>
        <dbReference type="Proteomes" id="UP000676967"/>
    </source>
</evidence>